<organism evidence="5 6">
    <name type="scientific">Mycena alexandri</name>
    <dbReference type="NCBI Taxonomy" id="1745969"/>
    <lineage>
        <taxon>Eukaryota</taxon>
        <taxon>Fungi</taxon>
        <taxon>Dikarya</taxon>
        <taxon>Basidiomycota</taxon>
        <taxon>Agaricomycotina</taxon>
        <taxon>Agaricomycetes</taxon>
        <taxon>Agaricomycetidae</taxon>
        <taxon>Agaricales</taxon>
        <taxon>Marasmiineae</taxon>
        <taxon>Mycenaceae</taxon>
        <taxon>Mycena</taxon>
    </lineage>
</organism>
<dbReference type="Gene3D" id="4.10.60.10">
    <property type="entry name" value="Zinc finger, CCHC-type"/>
    <property type="match status" value="2"/>
</dbReference>
<reference evidence="5" key="1">
    <citation type="submission" date="2023-03" db="EMBL/GenBank/DDBJ databases">
        <title>Massive genome expansion in bonnet fungi (Mycena s.s.) driven by repeated elements and novel gene families across ecological guilds.</title>
        <authorList>
            <consortium name="Lawrence Berkeley National Laboratory"/>
            <person name="Harder C.B."/>
            <person name="Miyauchi S."/>
            <person name="Viragh M."/>
            <person name="Kuo A."/>
            <person name="Thoen E."/>
            <person name="Andreopoulos B."/>
            <person name="Lu D."/>
            <person name="Skrede I."/>
            <person name="Drula E."/>
            <person name="Henrissat B."/>
            <person name="Morin E."/>
            <person name="Kohler A."/>
            <person name="Barry K."/>
            <person name="LaButti K."/>
            <person name="Morin E."/>
            <person name="Salamov A."/>
            <person name="Lipzen A."/>
            <person name="Mereny Z."/>
            <person name="Hegedus B."/>
            <person name="Baldrian P."/>
            <person name="Stursova M."/>
            <person name="Weitz H."/>
            <person name="Taylor A."/>
            <person name="Grigoriev I.V."/>
            <person name="Nagy L.G."/>
            <person name="Martin F."/>
            <person name="Kauserud H."/>
        </authorList>
    </citation>
    <scope>NUCLEOTIDE SEQUENCE</scope>
    <source>
        <strain evidence="5">CBHHK200</strain>
    </source>
</reference>
<evidence type="ECO:0000313" key="6">
    <source>
        <dbReference type="Proteomes" id="UP001218188"/>
    </source>
</evidence>
<sequence>MSTNAARMWTGTFAHHSRPPGFQLPQGRDAHLLQLRPGRPCLARLQRRGETQIVLQMRPGGAYPPAPNQLGAQVLLGLGCSVLVHWHCRSRDCTDNSGSGGAYSSGGGGGRGAGTECYRCGKTGHIARSCPDSGASAGYSSFSSSNSGGGFSSSSSGGFGGGSKTCYTGHISRDCPQAQKRACYTCGSEDFWRDGVVLRGGHADRQGMVLLAQFIALPALRDEQPVEATSRATAPVSAPRPKPPPSPPLTTKKKKTLLLFDID</sequence>
<gene>
    <name evidence="5" type="ORF">C8F04DRAFT_1192194</name>
</gene>
<accession>A0AAD6SFT3</accession>
<evidence type="ECO:0000256" key="2">
    <source>
        <dbReference type="PROSITE-ProRule" id="PRU00047"/>
    </source>
</evidence>
<keyword evidence="2" id="KW-0862">Zinc</keyword>
<evidence type="ECO:0000313" key="5">
    <source>
        <dbReference type="EMBL" id="KAJ7024672.1"/>
    </source>
</evidence>
<dbReference type="GO" id="GO:0003676">
    <property type="term" value="F:nucleic acid binding"/>
    <property type="evidence" value="ECO:0007669"/>
    <property type="project" value="InterPro"/>
</dbReference>
<dbReference type="EMBL" id="JARJCM010000166">
    <property type="protein sequence ID" value="KAJ7024672.1"/>
    <property type="molecule type" value="Genomic_DNA"/>
</dbReference>
<comment type="caution">
    <text evidence="5">The sequence shown here is derived from an EMBL/GenBank/DDBJ whole genome shotgun (WGS) entry which is preliminary data.</text>
</comment>
<feature type="region of interest" description="Disordered" evidence="3">
    <location>
        <begin position="225"/>
        <end position="255"/>
    </location>
</feature>
<feature type="compositionally biased region" description="Pro residues" evidence="3">
    <location>
        <begin position="238"/>
        <end position="248"/>
    </location>
</feature>
<evidence type="ECO:0000259" key="4">
    <source>
        <dbReference type="PROSITE" id="PS50158"/>
    </source>
</evidence>
<keyword evidence="6" id="KW-1185">Reference proteome</keyword>
<dbReference type="Proteomes" id="UP001218188">
    <property type="component" value="Unassembled WGS sequence"/>
</dbReference>
<dbReference type="Pfam" id="PF00098">
    <property type="entry name" value="zf-CCHC"/>
    <property type="match status" value="1"/>
</dbReference>
<evidence type="ECO:0000256" key="3">
    <source>
        <dbReference type="SAM" id="MobiDB-lite"/>
    </source>
</evidence>
<proteinExistence type="predicted"/>
<dbReference type="PROSITE" id="PS50158">
    <property type="entry name" value="ZF_CCHC"/>
    <property type="match status" value="1"/>
</dbReference>
<dbReference type="GO" id="GO:0008270">
    <property type="term" value="F:zinc ion binding"/>
    <property type="evidence" value="ECO:0007669"/>
    <property type="project" value="UniProtKB-KW"/>
</dbReference>
<dbReference type="AlphaFoldDB" id="A0AAD6SFT3"/>
<keyword evidence="1" id="KW-0507">mRNA processing</keyword>
<dbReference type="GO" id="GO:0006397">
    <property type="term" value="P:mRNA processing"/>
    <property type="evidence" value="ECO:0007669"/>
    <property type="project" value="UniProtKB-KW"/>
</dbReference>
<keyword evidence="2" id="KW-0479">Metal-binding</keyword>
<dbReference type="InterPro" id="IPR001878">
    <property type="entry name" value="Znf_CCHC"/>
</dbReference>
<name>A0AAD6SFT3_9AGAR</name>
<dbReference type="InterPro" id="IPR036875">
    <property type="entry name" value="Znf_CCHC_sf"/>
</dbReference>
<dbReference type="SUPFAM" id="SSF57756">
    <property type="entry name" value="Retrovirus zinc finger-like domains"/>
    <property type="match status" value="2"/>
</dbReference>
<keyword evidence="2" id="KW-0863">Zinc-finger</keyword>
<feature type="domain" description="CCHC-type" evidence="4">
    <location>
        <begin position="117"/>
        <end position="132"/>
    </location>
</feature>
<protein>
    <recommendedName>
        <fullName evidence="4">CCHC-type domain-containing protein</fullName>
    </recommendedName>
</protein>
<evidence type="ECO:0000256" key="1">
    <source>
        <dbReference type="ARBA" id="ARBA00022664"/>
    </source>
</evidence>
<dbReference type="SMART" id="SM00343">
    <property type="entry name" value="ZnF_C2HC"/>
    <property type="match status" value="2"/>
</dbReference>